<organism evidence="2 3">
    <name type="scientific">Chitinimonas prasina</name>
    <dbReference type="NCBI Taxonomy" id="1434937"/>
    <lineage>
        <taxon>Bacteria</taxon>
        <taxon>Pseudomonadati</taxon>
        <taxon>Pseudomonadota</taxon>
        <taxon>Betaproteobacteria</taxon>
        <taxon>Neisseriales</taxon>
        <taxon>Chitinibacteraceae</taxon>
        <taxon>Chitinimonas</taxon>
    </lineage>
</organism>
<evidence type="ECO:0000313" key="2">
    <source>
        <dbReference type="EMBL" id="GLR14247.1"/>
    </source>
</evidence>
<evidence type="ECO:0000313" key="3">
    <source>
        <dbReference type="Proteomes" id="UP001156706"/>
    </source>
</evidence>
<comment type="caution">
    <text evidence="2">The sequence shown here is derived from an EMBL/GenBank/DDBJ whole genome shotgun (WGS) entry which is preliminary data.</text>
</comment>
<gene>
    <name evidence="2" type="ORF">GCM10007907_30370</name>
</gene>
<dbReference type="EMBL" id="BSOG01000004">
    <property type="protein sequence ID" value="GLR14247.1"/>
    <property type="molecule type" value="Genomic_DNA"/>
</dbReference>
<feature type="region of interest" description="Disordered" evidence="1">
    <location>
        <begin position="18"/>
        <end position="49"/>
    </location>
</feature>
<reference evidence="3" key="1">
    <citation type="journal article" date="2019" name="Int. J. Syst. Evol. Microbiol.">
        <title>The Global Catalogue of Microorganisms (GCM) 10K type strain sequencing project: providing services to taxonomists for standard genome sequencing and annotation.</title>
        <authorList>
            <consortium name="The Broad Institute Genomics Platform"/>
            <consortium name="The Broad Institute Genome Sequencing Center for Infectious Disease"/>
            <person name="Wu L."/>
            <person name="Ma J."/>
        </authorList>
    </citation>
    <scope>NUCLEOTIDE SEQUENCE [LARGE SCALE GENOMIC DNA]</scope>
    <source>
        <strain evidence="3">NBRC 110044</strain>
    </source>
</reference>
<protein>
    <recommendedName>
        <fullName evidence="4">Preprotein translocase subunit SecG</fullName>
    </recommendedName>
</protein>
<proteinExistence type="predicted"/>
<name>A0ABQ5YKK3_9NEIS</name>
<sequence>MIELFILLLINVLGVTTPSPATEQPKDQAPAGLVKPQSDTPQPIINPAV</sequence>
<accession>A0ABQ5YKK3</accession>
<evidence type="ECO:0000256" key="1">
    <source>
        <dbReference type="SAM" id="MobiDB-lite"/>
    </source>
</evidence>
<keyword evidence="3" id="KW-1185">Reference proteome</keyword>
<evidence type="ECO:0008006" key="4">
    <source>
        <dbReference type="Google" id="ProtNLM"/>
    </source>
</evidence>
<dbReference type="Proteomes" id="UP001156706">
    <property type="component" value="Unassembled WGS sequence"/>
</dbReference>